<dbReference type="EMBL" id="LJJC01000004">
    <property type="protein sequence ID" value="KQL52710.1"/>
    <property type="molecule type" value="Genomic_DNA"/>
</dbReference>
<reference evidence="2 3" key="1">
    <citation type="submission" date="2015-09" db="EMBL/GenBank/DDBJ databases">
        <title>Genome sequencing project for genomic taxonomy and phylogenomics of Bacillus-like bacteria.</title>
        <authorList>
            <person name="Liu B."/>
            <person name="Wang J."/>
            <person name="Zhu Y."/>
            <person name="Liu G."/>
            <person name="Chen Q."/>
            <person name="Chen Z."/>
            <person name="Lan J."/>
            <person name="Che J."/>
            <person name="Ge C."/>
            <person name="Shi H."/>
            <person name="Pan Z."/>
            <person name="Liu X."/>
        </authorList>
    </citation>
    <scope>NUCLEOTIDE SEQUENCE [LARGE SCALE GENOMIC DNA]</scope>
    <source>
        <strain evidence="2 3">LMG 18435</strain>
    </source>
</reference>
<comment type="caution">
    <text evidence="2">The sequence shown here is derived from an EMBL/GenBank/DDBJ whole genome shotgun (WGS) entry which is preliminary data.</text>
</comment>
<evidence type="ECO:0000313" key="3">
    <source>
        <dbReference type="Proteomes" id="UP000051888"/>
    </source>
</evidence>
<protein>
    <recommendedName>
        <fullName evidence="1">DUF3885 domain-containing protein</fullName>
    </recommendedName>
</protein>
<dbReference type="InterPro" id="IPR024976">
    <property type="entry name" value="DUF3885"/>
</dbReference>
<name>A0A0Q3TF79_9BACI</name>
<proteinExistence type="predicted"/>
<sequence length="225" mass="26737">MPTIHEYLNGLFPGVTLGPSLIDQWKINLHFEFARELYQFIDGSDEINLKYFEKVFFQASSIFNSIFSDDDQVFLLVNVYRENDLKYKSKLGLYLKYISDKNVRYHLQQSTFPYPFPEEEEEEPINAYTIQYSIKCMKRDIQTRLILKALTNRDFPPLKPRFSDELGMHYDVFFVNVSKNVIFFMHDDTGCEVISNSLETLLPLYERYGDWICPFCKDNIDKLFK</sequence>
<keyword evidence="3" id="KW-1185">Reference proteome</keyword>
<dbReference type="Pfam" id="PF13021">
    <property type="entry name" value="DUF3885"/>
    <property type="match status" value="1"/>
</dbReference>
<dbReference type="OrthoDB" id="72213at2"/>
<gene>
    <name evidence="2" type="ORF">AN964_03695</name>
</gene>
<organism evidence="2 3">
    <name type="scientific">Heyndrickxia shackletonii</name>
    <dbReference type="NCBI Taxonomy" id="157838"/>
    <lineage>
        <taxon>Bacteria</taxon>
        <taxon>Bacillati</taxon>
        <taxon>Bacillota</taxon>
        <taxon>Bacilli</taxon>
        <taxon>Bacillales</taxon>
        <taxon>Bacillaceae</taxon>
        <taxon>Heyndrickxia</taxon>
    </lineage>
</organism>
<evidence type="ECO:0000313" key="2">
    <source>
        <dbReference type="EMBL" id="KQL52710.1"/>
    </source>
</evidence>
<dbReference type="RefSeq" id="WP_055738415.1">
    <property type="nucleotide sequence ID" value="NZ_JAAIWL010000055.1"/>
</dbReference>
<feature type="domain" description="DUF3885" evidence="1">
    <location>
        <begin position="4"/>
        <end position="214"/>
    </location>
</feature>
<accession>A0A0Q3TF79</accession>
<dbReference type="PATRIC" id="fig|157838.3.peg.818"/>
<dbReference type="AlphaFoldDB" id="A0A0Q3TF79"/>
<dbReference type="Proteomes" id="UP000051888">
    <property type="component" value="Unassembled WGS sequence"/>
</dbReference>
<evidence type="ECO:0000259" key="1">
    <source>
        <dbReference type="Pfam" id="PF13021"/>
    </source>
</evidence>